<name>A0ACC0V7T7_9HYPO</name>
<accession>A0ACC0V7T7</accession>
<evidence type="ECO:0000313" key="1">
    <source>
        <dbReference type="EMBL" id="KAI9901919.1"/>
    </source>
</evidence>
<dbReference type="EMBL" id="CM047942">
    <property type="protein sequence ID" value="KAI9901919.1"/>
    <property type="molecule type" value="Genomic_DNA"/>
</dbReference>
<evidence type="ECO:0000313" key="2">
    <source>
        <dbReference type="Proteomes" id="UP001163324"/>
    </source>
</evidence>
<comment type="caution">
    <text evidence="1">The sequence shown here is derived from an EMBL/GenBank/DDBJ whole genome shotgun (WGS) entry which is preliminary data.</text>
</comment>
<organism evidence="1 2">
    <name type="scientific">Trichothecium roseum</name>
    <dbReference type="NCBI Taxonomy" id="47278"/>
    <lineage>
        <taxon>Eukaryota</taxon>
        <taxon>Fungi</taxon>
        <taxon>Dikarya</taxon>
        <taxon>Ascomycota</taxon>
        <taxon>Pezizomycotina</taxon>
        <taxon>Sordariomycetes</taxon>
        <taxon>Hypocreomycetidae</taxon>
        <taxon>Hypocreales</taxon>
        <taxon>Hypocreales incertae sedis</taxon>
        <taxon>Trichothecium</taxon>
    </lineage>
</organism>
<protein>
    <submittedName>
        <fullName evidence="1">Uncharacterized protein</fullName>
    </submittedName>
</protein>
<dbReference type="Proteomes" id="UP001163324">
    <property type="component" value="Chromosome 3"/>
</dbReference>
<sequence>MDAIASQLPPGMTLADLPPNMLPPAGESAAAAAATLPNNVVIFGPDANCTLEICDLDWSVYKYRPSLAANGFFIAAFLLAMAAHIYLGWRWRSWWFAAFMVAGCLSEVIGYAGRLVMHENPFSFAGFMIQIIFVTSGPVYYTASIYITLSKTIEHFAPEVSRFRPQLFWWTFIPADAVCLVLQAAGGALSTVSKGDSDAGLTVSMTGLVLQVVVLVLFCALFADYMARYARAPGARALVPREKLFFAALATAVALILVRCLYRCYELSEGYTDSESITDEGLFIGLEGVLIYLAVLALCVGHPGYIFKGTHEAEEAAETTATAGEPTESKPQTNVETTMFSEA</sequence>
<keyword evidence="2" id="KW-1185">Reference proteome</keyword>
<reference evidence="1" key="1">
    <citation type="submission" date="2022-10" db="EMBL/GenBank/DDBJ databases">
        <title>Complete Genome of Trichothecium roseum strain YXFP-22015, a Plant Pathogen Isolated from Citrus.</title>
        <authorList>
            <person name="Wang Y."/>
            <person name="Zhu L."/>
        </authorList>
    </citation>
    <scope>NUCLEOTIDE SEQUENCE</scope>
    <source>
        <strain evidence="1">YXFP-22015</strain>
    </source>
</reference>
<proteinExistence type="predicted"/>
<gene>
    <name evidence="1" type="ORF">N3K66_003736</name>
</gene>